<name>A0ABW1PQR2_9FLAO</name>
<sequence length="111" mass="12773">MNEACLQQFNLKSKDTVNVTKIASKKISLYGNKKVKEVIGRDLSVVNKTIYINPTYKFSADQYISSITQRRGPSFTQYIIEMDEAGKISDWCEYVYESSYSNNLKSYIKSN</sequence>
<reference evidence="2" key="1">
    <citation type="journal article" date="2019" name="Int. J. Syst. Evol. Microbiol.">
        <title>The Global Catalogue of Microorganisms (GCM) 10K type strain sequencing project: providing services to taxonomists for standard genome sequencing and annotation.</title>
        <authorList>
            <consortium name="The Broad Institute Genomics Platform"/>
            <consortium name="The Broad Institute Genome Sequencing Center for Infectious Disease"/>
            <person name="Wu L."/>
            <person name="Ma J."/>
        </authorList>
    </citation>
    <scope>NUCLEOTIDE SEQUENCE [LARGE SCALE GENOMIC DNA]</scope>
    <source>
        <strain evidence="2">CCUG 49679</strain>
    </source>
</reference>
<organism evidence="1 2">
    <name type="scientific">Flavobacterium qiangtangense</name>
    <dbReference type="NCBI Taxonomy" id="1442595"/>
    <lineage>
        <taxon>Bacteria</taxon>
        <taxon>Pseudomonadati</taxon>
        <taxon>Bacteroidota</taxon>
        <taxon>Flavobacteriia</taxon>
        <taxon>Flavobacteriales</taxon>
        <taxon>Flavobacteriaceae</taxon>
        <taxon>Flavobacterium</taxon>
    </lineage>
</organism>
<protein>
    <submittedName>
        <fullName evidence="1">Uncharacterized protein</fullName>
    </submittedName>
</protein>
<evidence type="ECO:0000313" key="2">
    <source>
        <dbReference type="Proteomes" id="UP001596287"/>
    </source>
</evidence>
<gene>
    <name evidence="1" type="ORF">ACFPVY_15150</name>
</gene>
<comment type="caution">
    <text evidence="1">The sequence shown here is derived from an EMBL/GenBank/DDBJ whole genome shotgun (WGS) entry which is preliminary data.</text>
</comment>
<dbReference type="Proteomes" id="UP001596287">
    <property type="component" value="Unassembled WGS sequence"/>
</dbReference>
<keyword evidence="2" id="KW-1185">Reference proteome</keyword>
<dbReference type="EMBL" id="JBHSQB010000010">
    <property type="protein sequence ID" value="MFC6097990.1"/>
    <property type="molecule type" value="Genomic_DNA"/>
</dbReference>
<accession>A0ABW1PQR2</accession>
<evidence type="ECO:0000313" key="1">
    <source>
        <dbReference type="EMBL" id="MFC6097990.1"/>
    </source>
</evidence>
<dbReference type="RefSeq" id="WP_379792972.1">
    <property type="nucleotide sequence ID" value="NZ_JBHSQB010000010.1"/>
</dbReference>
<proteinExistence type="predicted"/>